<feature type="compositionally biased region" description="Gly residues" evidence="1">
    <location>
        <begin position="241"/>
        <end position="257"/>
    </location>
</feature>
<gene>
    <name evidence="3" type="ORF">FALBO_3279</name>
</gene>
<comment type="caution">
    <text evidence="3">The sequence shown here is derived from an EMBL/GenBank/DDBJ whole genome shotgun (WGS) entry which is preliminary data.</text>
</comment>
<keyword evidence="4" id="KW-1185">Reference proteome</keyword>
<evidence type="ECO:0000256" key="1">
    <source>
        <dbReference type="SAM" id="MobiDB-lite"/>
    </source>
</evidence>
<organism evidence="3 4">
    <name type="scientific">Fusarium albosuccineum</name>
    <dbReference type="NCBI Taxonomy" id="1237068"/>
    <lineage>
        <taxon>Eukaryota</taxon>
        <taxon>Fungi</taxon>
        <taxon>Dikarya</taxon>
        <taxon>Ascomycota</taxon>
        <taxon>Pezizomycotina</taxon>
        <taxon>Sordariomycetes</taxon>
        <taxon>Hypocreomycetidae</taxon>
        <taxon>Hypocreales</taxon>
        <taxon>Nectriaceae</taxon>
        <taxon>Fusarium</taxon>
        <taxon>Fusarium decemcellulare species complex</taxon>
    </lineage>
</organism>
<proteinExistence type="predicted"/>
<feature type="transmembrane region" description="Helical" evidence="2">
    <location>
        <begin position="26"/>
        <end position="47"/>
    </location>
</feature>
<keyword evidence="2" id="KW-0472">Membrane</keyword>
<dbReference type="AlphaFoldDB" id="A0A8H4LLW2"/>
<dbReference type="OrthoDB" id="5089074at2759"/>
<evidence type="ECO:0000313" key="4">
    <source>
        <dbReference type="Proteomes" id="UP000554235"/>
    </source>
</evidence>
<name>A0A8H4LLW2_9HYPO</name>
<feature type="region of interest" description="Disordered" evidence="1">
    <location>
        <begin position="130"/>
        <end position="257"/>
    </location>
</feature>
<protein>
    <submittedName>
        <fullName evidence="3">Uncharacterized protein</fullName>
    </submittedName>
</protein>
<dbReference type="EMBL" id="JAADYS010000429">
    <property type="protein sequence ID" value="KAF4469839.1"/>
    <property type="molecule type" value="Genomic_DNA"/>
</dbReference>
<feature type="transmembrane region" description="Helical" evidence="2">
    <location>
        <begin position="59"/>
        <end position="77"/>
    </location>
</feature>
<keyword evidence="2" id="KW-0812">Transmembrane</keyword>
<dbReference type="Proteomes" id="UP000554235">
    <property type="component" value="Unassembled WGS sequence"/>
</dbReference>
<keyword evidence="2" id="KW-1133">Transmembrane helix</keyword>
<feature type="compositionally biased region" description="Basic and acidic residues" evidence="1">
    <location>
        <begin position="176"/>
        <end position="191"/>
    </location>
</feature>
<feature type="compositionally biased region" description="Low complexity" evidence="1">
    <location>
        <begin position="134"/>
        <end position="153"/>
    </location>
</feature>
<reference evidence="3 4" key="1">
    <citation type="submission" date="2020-01" db="EMBL/GenBank/DDBJ databases">
        <title>Identification and distribution of gene clusters putatively required for synthesis of sphingolipid metabolism inhibitors in phylogenetically diverse species of the filamentous fungus Fusarium.</title>
        <authorList>
            <person name="Kim H.-S."/>
            <person name="Busman M."/>
            <person name="Brown D.W."/>
            <person name="Divon H."/>
            <person name="Uhlig S."/>
            <person name="Proctor R.H."/>
        </authorList>
    </citation>
    <scope>NUCLEOTIDE SEQUENCE [LARGE SCALE GENOMIC DNA]</scope>
    <source>
        <strain evidence="3 4">NRRL 20459</strain>
    </source>
</reference>
<sequence>MSNTTIGTPVPSPPSSPLPDVSGTNFAWAILGIIAAVFFGIVIVDMIRKYRTGELQETGKNLLTIGGLILMLPFLIFTPRNLKRAWIWFTDFFRSEENKRRGKKKDAITLDKQFDSAAIIQRLASKGSAKSKSEPAVNVVENNSESSASTSTAKAKEPTGGVLPDVNTGAAFDTDEITKGTTKDTDRDLELGHPSTSSHHGHHGGHHAWSSGGHSGHHESHSGGYSSGHHDSYSGGHDGGHSGGCDGGGDGGGGGGD</sequence>
<evidence type="ECO:0000256" key="2">
    <source>
        <dbReference type="SAM" id="Phobius"/>
    </source>
</evidence>
<accession>A0A8H4LLW2</accession>
<evidence type="ECO:0000313" key="3">
    <source>
        <dbReference type="EMBL" id="KAF4469839.1"/>
    </source>
</evidence>